<organism evidence="1 3">
    <name type="scientific">Rotaria magnacalcarata</name>
    <dbReference type="NCBI Taxonomy" id="392030"/>
    <lineage>
        <taxon>Eukaryota</taxon>
        <taxon>Metazoa</taxon>
        <taxon>Spiralia</taxon>
        <taxon>Gnathifera</taxon>
        <taxon>Rotifera</taxon>
        <taxon>Eurotatoria</taxon>
        <taxon>Bdelloidea</taxon>
        <taxon>Philodinida</taxon>
        <taxon>Philodinidae</taxon>
        <taxon>Rotaria</taxon>
    </lineage>
</organism>
<protein>
    <submittedName>
        <fullName evidence="1">Uncharacterized protein</fullName>
    </submittedName>
</protein>
<proteinExistence type="predicted"/>
<reference evidence="1" key="1">
    <citation type="submission" date="2021-02" db="EMBL/GenBank/DDBJ databases">
        <authorList>
            <person name="Nowell W R."/>
        </authorList>
    </citation>
    <scope>NUCLEOTIDE SEQUENCE</scope>
</reference>
<dbReference type="EMBL" id="CAJOBF010029695">
    <property type="protein sequence ID" value="CAF4416059.1"/>
    <property type="molecule type" value="Genomic_DNA"/>
</dbReference>
<evidence type="ECO:0000313" key="1">
    <source>
        <dbReference type="EMBL" id="CAF2090804.1"/>
    </source>
</evidence>
<accession>A0A816TD08</accession>
<dbReference type="EMBL" id="CAJNRG010007033">
    <property type="protein sequence ID" value="CAF2090804.1"/>
    <property type="molecule type" value="Genomic_DNA"/>
</dbReference>
<sequence length="74" mass="8528">MSYPLTENLKHSKTEYIDDKEQTEIVVNQKNQLSVCDDIKPAPKVDLMKTAPSELPTWVSSLFVHHQKKMKPMS</sequence>
<evidence type="ECO:0000313" key="3">
    <source>
        <dbReference type="Proteomes" id="UP000663887"/>
    </source>
</evidence>
<comment type="caution">
    <text evidence="1">The sequence shown here is derived from an EMBL/GenBank/DDBJ whole genome shotgun (WGS) entry which is preliminary data.</text>
</comment>
<gene>
    <name evidence="2" type="ORF">UXM345_LOCUS38630</name>
    <name evidence="1" type="ORF">XDN619_LOCUS16555</name>
</gene>
<feature type="non-terminal residue" evidence="1">
    <location>
        <position position="74"/>
    </location>
</feature>
<dbReference type="Proteomes" id="UP000663887">
    <property type="component" value="Unassembled WGS sequence"/>
</dbReference>
<evidence type="ECO:0000313" key="2">
    <source>
        <dbReference type="EMBL" id="CAF4416059.1"/>
    </source>
</evidence>
<dbReference type="AlphaFoldDB" id="A0A816TD08"/>
<name>A0A816TD08_9BILA</name>
<dbReference type="Proteomes" id="UP000663842">
    <property type="component" value="Unassembled WGS sequence"/>
</dbReference>